<feature type="transmembrane region" description="Helical" evidence="2">
    <location>
        <begin position="463"/>
        <end position="485"/>
    </location>
</feature>
<feature type="compositionally biased region" description="Basic and acidic residues" evidence="1">
    <location>
        <begin position="1"/>
        <end position="11"/>
    </location>
</feature>
<organism evidence="3">
    <name type="scientific">Lotharella globosa</name>
    <dbReference type="NCBI Taxonomy" id="91324"/>
    <lineage>
        <taxon>Eukaryota</taxon>
        <taxon>Sar</taxon>
        <taxon>Rhizaria</taxon>
        <taxon>Cercozoa</taxon>
        <taxon>Chlorarachniophyceae</taxon>
        <taxon>Lotharella</taxon>
    </lineage>
</organism>
<feature type="transmembrane region" description="Helical" evidence="2">
    <location>
        <begin position="165"/>
        <end position="188"/>
    </location>
</feature>
<feature type="transmembrane region" description="Helical" evidence="2">
    <location>
        <begin position="433"/>
        <end position="457"/>
    </location>
</feature>
<proteinExistence type="predicted"/>
<keyword evidence="2" id="KW-0812">Transmembrane</keyword>
<feature type="transmembrane region" description="Helical" evidence="2">
    <location>
        <begin position="315"/>
        <end position="334"/>
    </location>
</feature>
<name>A0A7S4DZN0_9EUKA</name>
<feature type="region of interest" description="Disordered" evidence="1">
    <location>
        <begin position="1"/>
        <end position="20"/>
    </location>
</feature>
<feature type="transmembrane region" description="Helical" evidence="2">
    <location>
        <begin position="93"/>
        <end position="114"/>
    </location>
</feature>
<dbReference type="AlphaFoldDB" id="A0A7S4DZN0"/>
<reference evidence="3" key="1">
    <citation type="submission" date="2021-01" db="EMBL/GenBank/DDBJ databases">
        <authorList>
            <person name="Corre E."/>
            <person name="Pelletier E."/>
            <person name="Niang G."/>
            <person name="Scheremetjew M."/>
            <person name="Finn R."/>
            <person name="Kale V."/>
            <person name="Holt S."/>
            <person name="Cochrane G."/>
            <person name="Meng A."/>
            <person name="Brown T."/>
            <person name="Cohen L."/>
        </authorList>
    </citation>
    <scope>NUCLEOTIDE SEQUENCE</scope>
    <source>
        <strain evidence="3">CCCM811</strain>
    </source>
</reference>
<feature type="transmembrane region" description="Helical" evidence="2">
    <location>
        <begin position="138"/>
        <end position="158"/>
    </location>
</feature>
<evidence type="ECO:0000313" key="3">
    <source>
        <dbReference type="EMBL" id="CAE0681087.1"/>
    </source>
</evidence>
<accession>A0A7S4DZN0</accession>
<keyword evidence="2" id="KW-0472">Membrane</keyword>
<keyword evidence="2" id="KW-1133">Transmembrane helix</keyword>
<evidence type="ECO:0000256" key="2">
    <source>
        <dbReference type="SAM" id="Phobius"/>
    </source>
</evidence>
<feature type="transmembrane region" description="Helical" evidence="2">
    <location>
        <begin position="570"/>
        <end position="591"/>
    </location>
</feature>
<dbReference type="EMBL" id="HBIV01047198">
    <property type="protein sequence ID" value="CAE0681087.1"/>
    <property type="molecule type" value="Transcribed_RNA"/>
</dbReference>
<protein>
    <submittedName>
        <fullName evidence="3">Uncharacterized protein</fullName>
    </submittedName>
</protein>
<evidence type="ECO:0000256" key="1">
    <source>
        <dbReference type="SAM" id="MobiDB-lite"/>
    </source>
</evidence>
<gene>
    <name evidence="3" type="ORF">LGLO00237_LOCUS32874</name>
</gene>
<sequence length="595" mass="65885">MSSSERGRGEAKSTSSVNQGETLSLTTAGLGFRNRSATRGGVGGSGENSNVTDSVVRPALLTSQRDTAVPLPREITMRNLKVRAGIEAFSSTVFVRFTLYHLLFPLSLPVVWAIDGVHMTRNLCFLPSLSDKDVNANFMQQLVNGCFVIALVGLWVIGSDSSPSVVFLVFPLTLYGIHKLMIGTKYAIMEDSTFEWLRANTIPRSTLAKIELSHWLRLKTVKERHKQLEYTATDLGIDSTSTYFYLRPVAYEKAIKHSKCPITKAVRAFYEEKGCSLEDLRMGKGSLSVLVRVPILPIANLVMSMTPPRPLSSELTVFALAIAQAGVPLLVAHFTGDWDALGHGGMAKGILILSSFLTCFFFMVAITFVDTARVDYQRRARVAEAVGRLIDIDNKDLSEASMFIDLAWSKNVGAWLNLRGLLLHVGSQYRARITIYSGFVMAGTMCLVLFVLVTAFVSNINMVRVSSVTLCLLSTGSFLAGSIWYGSATNDQYEWQARSLGRVIFKLREIRADMYDGCDGPNGKWCAKKRRYEERLKRADDVVTAAMQLLQHDLQVEPVRILGLRATKELYTSFATVLLGAAGTFFSNYYIRQTS</sequence>
<feature type="transmembrane region" description="Helical" evidence="2">
    <location>
        <begin position="346"/>
        <end position="369"/>
    </location>
</feature>